<dbReference type="eggNOG" id="COG4929">
    <property type="taxonomic scope" value="Bacteria"/>
</dbReference>
<feature type="chain" id="PRO_5002002700" description="GDYXXLXY protein" evidence="1">
    <location>
        <begin position="21"/>
        <end position="187"/>
    </location>
</feature>
<protein>
    <recommendedName>
        <fullName evidence="4">GDYXXLXY protein</fullName>
    </recommendedName>
</protein>
<evidence type="ECO:0000256" key="1">
    <source>
        <dbReference type="SAM" id="SignalP"/>
    </source>
</evidence>
<dbReference type="OrthoDB" id="4868247at2"/>
<name>A0A0A2M008_9FLAO</name>
<evidence type="ECO:0000313" key="2">
    <source>
        <dbReference type="EMBL" id="KGO84798.1"/>
    </source>
</evidence>
<gene>
    <name evidence="2" type="ORF">Q765_19640</name>
</gene>
<proteinExistence type="predicted"/>
<dbReference type="EMBL" id="JRLX01000036">
    <property type="protein sequence ID" value="KGO84798.1"/>
    <property type="molecule type" value="Genomic_DNA"/>
</dbReference>
<dbReference type="STRING" id="1121895.GCA_000378485_02732"/>
<accession>A0A0A2M008</accession>
<dbReference type="Pfam" id="PF14345">
    <property type="entry name" value="GDYXXLXY"/>
    <property type="match status" value="1"/>
</dbReference>
<sequence>MKTKYVFIAFAVTALLQAFAPLKMVYDNEMTVSHGTVYKFKTEPIDPSDPFRGKYVSLNFEENILRVKDTVWQSNEQVYALLSINAAGFAKITAITKTRPQTGNDYIVVKTNYYFDGSLHINLPFDRFYMEEGKAQEAEDSYRDYSRQENTKPAYALVAVKEGNVVVTDVIVDGQPIRNYVLRKREE</sequence>
<comment type="caution">
    <text evidence="2">The sequence shown here is derived from an EMBL/GenBank/DDBJ whole genome shotgun (WGS) entry which is preliminary data.</text>
</comment>
<dbReference type="AlphaFoldDB" id="A0A0A2M008"/>
<evidence type="ECO:0008006" key="4">
    <source>
        <dbReference type="Google" id="ProtNLM"/>
    </source>
</evidence>
<reference evidence="2 3" key="1">
    <citation type="submission" date="2013-09" db="EMBL/GenBank/DDBJ databases">
        <authorList>
            <person name="Zeng Z."/>
            <person name="Chen C."/>
        </authorList>
    </citation>
    <scope>NUCLEOTIDE SEQUENCE [LARGE SCALE GENOMIC DNA]</scope>
    <source>
        <strain evidence="2 3">WB 3.3-2</strain>
    </source>
</reference>
<keyword evidence="3" id="KW-1185">Reference proteome</keyword>
<dbReference type="RefSeq" id="WP_020213900.1">
    <property type="nucleotide sequence ID" value="NZ_JRLX01000036.1"/>
</dbReference>
<keyword evidence="1" id="KW-0732">Signal</keyword>
<organism evidence="2 3">
    <name type="scientific">Flavobacterium rivuli WB 3.3-2 = DSM 21788</name>
    <dbReference type="NCBI Taxonomy" id="1121895"/>
    <lineage>
        <taxon>Bacteria</taxon>
        <taxon>Pseudomonadati</taxon>
        <taxon>Bacteroidota</taxon>
        <taxon>Flavobacteriia</taxon>
        <taxon>Flavobacteriales</taxon>
        <taxon>Flavobacteriaceae</taxon>
        <taxon>Flavobacterium</taxon>
    </lineage>
</organism>
<dbReference type="InterPro" id="IPR025833">
    <property type="entry name" value="GDYXXLXY"/>
</dbReference>
<dbReference type="Proteomes" id="UP000030152">
    <property type="component" value="Unassembled WGS sequence"/>
</dbReference>
<feature type="signal peptide" evidence="1">
    <location>
        <begin position="1"/>
        <end position="20"/>
    </location>
</feature>
<evidence type="ECO:0000313" key="3">
    <source>
        <dbReference type="Proteomes" id="UP000030152"/>
    </source>
</evidence>